<reference evidence="7" key="1">
    <citation type="submission" date="2023-11" db="EMBL/GenBank/DDBJ databases">
        <authorList>
            <person name="De Vega J J."/>
            <person name="De Vega J J."/>
        </authorList>
    </citation>
    <scope>NUCLEOTIDE SEQUENCE</scope>
</reference>
<comment type="similarity">
    <text evidence="2">Belongs to the DAMOX/DASOX family.</text>
</comment>
<evidence type="ECO:0000256" key="3">
    <source>
        <dbReference type="ARBA" id="ARBA00022630"/>
    </source>
</evidence>
<evidence type="ECO:0000313" key="8">
    <source>
        <dbReference type="Proteomes" id="UP001295794"/>
    </source>
</evidence>
<dbReference type="PANTHER" id="PTHR11530">
    <property type="entry name" value="D-AMINO ACID OXIDASE"/>
    <property type="match status" value="1"/>
</dbReference>
<dbReference type="PANTHER" id="PTHR11530:SF25">
    <property type="entry name" value="FAD DEPENDENT OXIDOREDUCTASE DOMAIN-CONTAINING PROTEIN"/>
    <property type="match status" value="1"/>
</dbReference>
<dbReference type="InterPro" id="IPR006076">
    <property type="entry name" value="FAD-dep_OxRdtase"/>
</dbReference>
<organism evidence="7 8">
    <name type="scientific">Mycena citricolor</name>
    <dbReference type="NCBI Taxonomy" id="2018698"/>
    <lineage>
        <taxon>Eukaryota</taxon>
        <taxon>Fungi</taxon>
        <taxon>Dikarya</taxon>
        <taxon>Basidiomycota</taxon>
        <taxon>Agaricomycotina</taxon>
        <taxon>Agaricomycetes</taxon>
        <taxon>Agaricomycetidae</taxon>
        <taxon>Agaricales</taxon>
        <taxon>Marasmiineae</taxon>
        <taxon>Mycenaceae</taxon>
        <taxon>Mycena</taxon>
    </lineage>
</organism>
<evidence type="ECO:0000259" key="6">
    <source>
        <dbReference type="Pfam" id="PF01266"/>
    </source>
</evidence>
<keyword evidence="5" id="KW-0560">Oxidoreductase</keyword>
<dbReference type="GO" id="GO:0019478">
    <property type="term" value="P:D-amino acid catabolic process"/>
    <property type="evidence" value="ECO:0007669"/>
    <property type="project" value="TreeGrafter"/>
</dbReference>
<dbReference type="Proteomes" id="UP001295794">
    <property type="component" value="Unassembled WGS sequence"/>
</dbReference>
<evidence type="ECO:0000256" key="4">
    <source>
        <dbReference type="ARBA" id="ARBA00022827"/>
    </source>
</evidence>
<feature type="domain" description="FAD dependent oxidoreductase" evidence="6">
    <location>
        <begin position="54"/>
        <end position="426"/>
    </location>
</feature>
<dbReference type="AlphaFoldDB" id="A0AAD2I1I8"/>
<sequence>MNDIKAGIELSDNIHSPLDLTNPLSTTMQRPVVNELLSTATQPLVRPSANAKTILVVGAGVIGLSTAWALLDRGFKVKIAALDFPSHDGKRITSLISGALWEYPPAVCGHHGGGSANSDDARRSMISYHFFHNLSQDAVNAKQFGVKMRRTVFFFKTPVLSDPAQVEKRANIRVSGVIGFDHPLADETGRNELLREFDVPMEYVDAYTLSSPVIDTDSALMSMLKLVRIKGAEIIHLDQPISFLPLVDGKPMELDPSQDGKAFADGKDLCVQYNVDAVVNATGLGSKDSVGDKEVYGLQGAVIRLENDWKKFHQLQEALVVSATESDPFRETKFIFIVPRNDNTAILGGFTKPLLKDEKEEYYEVEHEEIINLRERCNHFMRGAHDLNGIHNGEMNSGYPLAQGTRPGRAEVCLERNGRLVHNFGCADSLCSLSPSRWCVRTDGHEPDMRGAAGVCRSGVHWRQSATSRMRVGCRISICAQRAVPSVKEQNPVEASTTFLQVSH</sequence>
<dbReference type="Gene3D" id="3.40.50.720">
    <property type="entry name" value="NAD(P)-binding Rossmann-like Domain"/>
    <property type="match status" value="1"/>
</dbReference>
<protein>
    <recommendedName>
        <fullName evidence="6">FAD dependent oxidoreductase domain-containing protein</fullName>
    </recommendedName>
</protein>
<gene>
    <name evidence="7" type="ORF">MYCIT1_LOCUS37788</name>
</gene>
<evidence type="ECO:0000256" key="1">
    <source>
        <dbReference type="ARBA" id="ARBA00001974"/>
    </source>
</evidence>
<dbReference type="GO" id="GO:0005737">
    <property type="term" value="C:cytoplasm"/>
    <property type="evidence" value="ECO:0007669"/>
    <property type="project" value="TreeGrafter"/>
</dbReference>
<dbReference type="GO" id="GO:0003884">
    <property type="term" value="F:D-amino-acid oxidase activity"/>
    <property type="evidence" value="ECO:0007669"/>
    <property type="project" value="InterPro"/>
</dbReference>
<dbReference type="Pfam" id="PF01266">
    <property type="entry name" value="DAO"/>
    <property type="match status" value="1"/>
</dbReference>
<name>A0AAD2I1I8_9AGAR</name>
<keyword evidence="4" id="KW-0274">FAD</keyword>
<accession>A0AAD2I1I8</accession>
<dbReference type="SUPFAM" id="SSF51971">
    <property type="entry name" value="Nucleotide-binding domain"/>
    <property type="match status" value="1"/>
</dbReference>
<dbReference type="EMBL" id="CAVNYO010000480">
    <property type="protein sequence ID" value="CAK5284507.1"/>
    <property type="molecule type" value="Genomic_DNA"/>
</dbReference>
<evidence type="ECO:0000256" key="2">
    <source>
        <dbReference type="ARBA" id="ARBA00006730"/>
    </source>
</evidence>
<comment type="caution">
    <text evidence="7">The sequence shown here is derived from an EMBL/GenBank/DDBJ whole genome shotgun (WGS) entry which is preliminary data.</text>
</comment>
<keyword evidence="3" id="KW-0285">Flavoprotein</keyword>
<dbReference type="Gene3D" id="3.30.9.10">
    <property type="entry name" value="D-Amino Acid Oxidase, subunit A, domain 2"/>
    <property type="match status" value="1"/>
</dbReference>
<dbReference type="InterPro" id="IPR023209">
    <property type="entry name" value="DAO"/>
</dbReference>
<comment type="cofactor">
    <cofactor evidence="1">
        <name>FAD</name>
        <dbReference type="ChEBI" id="CHEBI:57692"/>
    </cofactor>
</comment>
<evidence type="ECO:0000313" key="7">
    <source>
        <dbReference type="EMBL" id="CAK5284507.1"/>
    </source>
</evidence>
<evidence type="ECO:0000256" key="5">
    <source>
        <dbReference type="ARBA" id="ARBA00023002"/>
    </source>
</evidence>
<dbReference type="GO" id="GO:0071949">
    <property type="term" value="F:FAD binding"/>
    <property type="evidence" value="ECO:0007669"/>
    <property type="project" value="InterPro"/>
</dbReference>
<keyword evidence="8" id="KW-1185">Reference proteome</keyword>
<proteinExistence type="inferred from homology"/>